<dbReference type="RefSeq" id="WP_124233850.1">
    <property type="nucleotide sequence ID" value="NZ_RHHM01000011.1"/>
</dbReference>
<keyword evidence="2" id="KW-0732">Signal</keyword>
<dbReference type="EMBL" id="RHHM01000011">
    <property type="protein sequence ID" value="RQM37536.1"/>
    <property type="molecule type" value="Genomic_DNA"/>
</dbReference>
<dbReference type="Gene3D" id="3.10.450.160">
    <property type="entry name" value="inner membrane protein cigr"/>
    <property type="match status" value="1"/>
</dbReference>
<feature type="chain" id="PRO_5018306027" description="RcnB family protein" evidence="2">
    <location>
        <begin position="24"/>
        <end position="135"/>
    </location>
</feature>
<keyword evidence="4" id="KW-1185">Reference proteome</keyword>
<dbReference type="OrthoDB" id="6687316at2"/>
<accession>A0A3N6SIW3</accession>
<evidence type="ECO:0000313" key="3">
    <source>
        <dbReference type="EMBL" id="RQM37536.1"/>
    </source>
</evidence>
<sequence>MKKSGIIALSALLFASTSLSAFAEGPQNGHDDPQQIKRLPQGQQQADHHADQPQHHEQPQHNDDRRQTKQHKPHPEFRKGRSLASKYRGPGYQVNDWQKHGLKAPPPGHRWQNIDGNYVLIAVATGVIASVIAHQ</sequence>
<dbReference type="Pfam" id="PF11776">
    <property type="entry name" value="RcnB"/>
    <property type="match status" value="1"/>
</dbReference>
<evidence type="ECO:0000313" key="4">
    <source>
        <dbReference type="Proteomes" id="UP000279457"/>
    </source>
</evidence>
<feature type="region of interest" description="Disordered" evidence="1">
    <location>
        <begin position="22"/>
        <end position="104"/>
    </location>
</feature>
<protein>
    <recommendedName>
        <fullName evidence="5">RcnB family protein</fullName>
    </recommendedName>
</protein>
<evidence type="ECO:0008006" key="5">
    <source>
        <dbReference type="Google" id="ProtNLM"/>
    </source>
</evidence>
<reference evidence="3 4" key="1">
    <citation type="submission" date="2018-10" db="EMBL/GenBank/DDBJ databases">
        <title>Draft genome sequence for the type isolate of Erwinia psidii, agent causal of bacterial blight in guava (Psidium guajava) and wilt and die-back of Eucalyptus spp.</title>
        <authorList>
            <person name="Hermenegildo P.S."/>
            <person name="Santos S.A."/>
            <person name="Guimaraes L.M.S."/>
            <person name="Vidigal P.M.P."/>
            <person name="Pereira I.C."/>
            <person name="Badel J.L."/>
            <person name="Alfenas-Zerbini P."/>
            <person name="Ferreira M.A.S.V."/>
            <person name="Alfenas A.C."/>
        </authorList>
    </citation>
    <scope>NUCLEOTIDE SEQUENCE [LARGE SCALE GENOMIC DNA]</scope>
    <source>
        <strain evidence="3 4">IBSBF 435</strain>
    </source>
</reference>
<name>A0A3N6SIW3_9GAMM</name>
<dbReference type="Proteomes" id="UP000279457">
    <property type="component" value="Unassembled WGS sequence"/>
</dbReference>
<dbReference type="InterPro" id="IPR024572">
    <property type="entry name" value="RcnB"/>
</dbReference>
<feature type="compositionally biased region" description="Basic and acidic residues" evidence="1">
    <location>
        <begin position="46"/>
        <end position="79"/>
    </location>
</feature>
<comment type="caution">
    <text evidence="3">The sequence shown here is derived from an EMBL/GenBank/DDBJ whole genome shotgun (WGS) entry which is preliminary data.</text>
</comment>
<gene>
    <name evidence="3" type="ORF">EB241_14960</name>
</gene>
<dbReference type="AlphaFoldDB" id="A0A3N6SIW3"/>
<proteinExistence type="predicted"/>
<organism evidence="3 4">
    <name type="scientific">Erwinia psidii</name>
    <dbReference type="NCBI Taxonomy" id="69224"/>
    <lineage>
        <taxon>Bacteria</taxon>
        <taxon>Pseudomonadati</taxon>
        <taxon>Pseudomonadota</taxon>
        <taxon>Gammaproteobacteria</taxon>
        <taxon>Enterobacterales</taxon>
        <taxon>Erwiniaceae</taxon>
        <taxon>Erwinia</taxon>
    </lineage>
</organism>
<evidence type="ECO:0000256" key="1">
    <source>
        <dbReference type="SAM" id="MobiDB-lite"/>
    </source>
</evidence>
<evidence type="ECO:0000256" key="2">
    <source>
        <dbReference type="SAM" id="SignalP"/>
    </source>
</evidence>
<feature type="signal peptide" evidence="2">
    <location>
        <begin position="1"/>
        <end position="23"/>
    </location>
</feature>